<feature type="signal peptide" evidence="1">
    <location>
        <begin position="1"/>
        <end position="25"/>
    </location>
</feature>
<dbReference type="SUPFAM" id="SSF53474">
    <property type="entry name" value="alpha/beta-Hydrolases"/>
    <property type="match status" value="1"/>
</dbReference>
<proteinExistence type="predicted"/>
<gene>
    <name evidence="2" type="ORF">RSO01_66140</name>
</gene>
<reference evidence="2 3" key="1">
    <citation type="submission" date="2019-07" db="EMBL/GenBank/DDBJ databases">
        <title>Whole genome shotgun sequence of Reyranella soli NBRC 108950.</title>
        <authorList>
            <person name="Hosoyama A."/>
            <person name="Uohara A."/>
            <person name="Ohji S."/>
            <person name="Ichikawa N."/>
        </authorList>
    </citation>
    <scope>NUCLEOTIDE SEQUENCE [LARGE SCALE GENOMIC DNA]</scope>
    <source>
        <strain evidence="2 3">NBRC 108950</strain>
    </source>
</reference>
<protein>
    <submittedName>
        <fullName evidence="2">Depolymerase</fullName>
    </submittedName>
</protein>
<evidence type="ECO:0000256" key="1">
    <source>
        <dbReference type="SAM" id="SignalP"/>
    </source>
</evidence>
<dbReference type="Proteomes" id="UP000321058">
    <property type="component" value="Unassembled WGS sequence"/>
</dbReference>
<organism evidence="2 3">
    <name type="scientific">Reyranella soli</name>
    <dbReference type="NCBI Taxonomy" id="1230389"/>
    <lineage>
        <taxon>Bacteria</taxon>
        <taxon>Pseudomonadati</taxon>
        <taxon>Pseudomonadota</taxon>
        <taxon>Alphaproteobacteria</taxon>
        <taxon>Hyphomicrobiales</taxon>
        <taxon>Reyranellaceae</taxon>
        <taxon>Reyranella</taxon>
    </lineage>
</organism>
<evidence type="ECO:0000313" key="3">
    <source>
        <dbReference type="Proteomes" id="UP000321058"/>
    </source>
</evidence>
<dbReference type="PANTHER" id="PTHR42972">
    <property type="entry name" value="TOL-PAL SYSTEM PROTEIN TOLB"/>
    <property type="match status" value="1"/>
</dbReference>
<dbReference type="OrthoDB" id="505233at2"/>
<dbReference type="RefSeq" id="WP_147154828.1">
    <property type="nucleotide sequence ID" value="NZ_BKAJ01000131.1"/>
</dbReference>
<feature type="chain" id="PRO_5021840901" evidence="1">
    <location>
        <begin position="26"/>
        <end position="369"/>
    </location>
</feature>
<sequence length="369" mass="38674">MIGPIVRAAAAWLLLAVASPVGALAADPLARLPIDPGQVSVAGISSGAFMANQLHIAHSAGIMGAGIVAGGPYGCAVDRMAGDGVAALASLAVGPCMSVPSLLRPVDSYARLVADLAARGWIDPPQNIVRSRLYFFAGKADKIVAPQSVELGASLYRTLGVPASQITFRDRDLPGAGAGHSWVTKNFGSACDANASPFINNCGYDQAGEMLQTIYGQLQGAADRPGGRIIAFDQTEFVPRAATAANGLSDSGYLYVPKDCEAGAAQLCRLAVTLHGCLQSAEVLGNEFYTRIGINEWADTNRIVVLYPQAHATSVSELAMQNASSTFNTNPNGCWNWWGYANDAQFLTKQGMQIGAIWSMVRRLTGQGN</sequence>
<evidence type="ECO:0000313" key="2">
    <source>
        <dbReference type="EMBL" id="GEP59448.1"/>
    </source>
</evidence>
<accession>A0A512NKG6</accession>
<dbReference type="AlphaFoldDB" id="A0A512NKG6"/>
<dbReference type="InterPro" id="IPR029058">
    <property type="entry name" value="AB_hydrolase_fold"/>
</dbReference>
<comment type="caution">
    <text evidence="2">The sequence shown here is derived from an EMBL/GenBank/DDBJ whole genome shotgun (WGS) entry which is preliminary data.</text>
</comment>
<keyword evidence="3" id="KW-1185">Reference proteome</keyword>
<keyword evidence="1" id="KW-0732">Signal</keyword>
<dbReference type="PANTHER" id="PTHR42972:SF8">
    <property type="entry name" value="POLYHYDROXYBUTYRATE DEPOLYMERASE"/>
    <property type="match status" value="1"/>
</dbReference>
<dbReference type="EMBL" id="BKAJ01000131">
    <property type="protein sequence ID" value="GEP59448.1"/>
    <property type="molecule type" value="Genomic_DNA"/>
</dbReference>
<name>A0A512NKG6_9HYPH</name>
<dbReference type="Gene3D" id="3.40.50.1820">
    <property type="entry name" value="alpha/beta hydrolase"/>
    <property type="match status" value="2"/>
</dbReference>